<sequence>MIVKAFESGPLLTIGYLVIDEKSNYAVVIDAPKDSAREIVDEAKKQGCEILCLINTHGHWDHIADDSEIVHLTAAKVAIHRRDVHLLEDPKSVIYDLPFKIEAIRPDIILNDGDVIEVGNLRLRVIHTPGHTLGSICLYEENEKVLFSGDTLFAGTIGRTDLPGGSYDEIIKSIQEKLFVLDDDVVVYPGHGPSTTIGKEKQTNPFLTQLL</sequence>
<accession>A0A0P1LW47</accession>
<dbReference type="CDD" id="cd06262">
    <property type="entry name" value="metallo-hydrolase-like_MBL-fold"/>
    <property type="match status" value="1"/>
</dbReference>
<accession>A0A0P1MFB7</accession>
<dbReference type="PANTHER" id="PTHR46233:SF3">
    <property type="entry name" value="HYDROXYACYLGLUTATHIONE HYDROLASE GLOC"/>
    <property type="match status" value="1"/>
</dbReference>
<accession>A0A0P1MVL3</accession>
<protein>
    <submittedName>
        <fullName evidence="7">Glyoxylase, beta-lactamase superfamily II</fullName>
    </submittedName>
</protein>
<accession>A0A0P1LZU1</accession>
<accession>A0A0P1MHR5</accession>
<name>A0A0P1MAJ4_9BACT</name>
<dbReference type="Gene3D" id="3.60.15.10">
    <property type="entry name" value="Ribonuclease Z/Hydroxyacylglutathione hydrolase-like"/>
    <property type="match status" value="1"/>
</dbReference>
<dbReference type="PANTHER" id="PTHR46233">
    <property type="entry name" value="HYDROXYACYLGLUTATHIONE HYDROLASE GLOC"/>
    <property type="match status" value="1"/>
</dbReference>
<dbReference type="SMART" id="SM00849">
    <property type="entry name" value="Lactamase_B"/>
    <property type="match status" value="1"/>
</dbReference>
<accession>A0A0P1LQR1</accession>
<keyword evidence="4" id="KW-0862">Zinc</keyword>
<dbReference type="RefSeq" id="WP_047133929.1">
    <property type="nucleotide sequence ID" value="NZ_CZVI01000064.1"/>
</dbReference>
<reference evidence="7 8" key="2">
    <citation type="submission" date="2015-11" db="EMBL/GenBank/DDBJ databases">
        <authorList>
            <person name="Zhang Y."/>
            <person name="Guo Z."/>
        </authorList>
    </citation>
    <scope>NUCLEOTIDE SEQUENCE [LARGE SCALE GENOMIC DNA]</scope>
    <source>
        <strain evidence="7">JGI-4</strain>
    </source>
</reference>
<dbReference type="InterPro" id="IPR051453">
    <property type="entry name" value="MBL_Glyoxalase_II"/>
</dbReference>
<evidence type="ECO:0000256" key="2">
    <source>
        <dbReference type="ARBA" id="ARBA00022723"/>
    </source>
</evidence>
<evidence type="ECO:0000259" key="5">
    <source>
        <dbReference type="SMART" id="SM00849"/>
    </source>
</evidence>
<dbReference type="InterPro" id="IPR036866">
    <property type="entry name" value="RibonucZ/Hydroxyglut_hydro"/>
</dbReference>
<keyword evidence="2" id="KW-0479">Metal-binding</keyword>
<dbReference type="STRING" id="1633631.GCA_001442925_01812"/>
<evidence type="ECO:0000256" key="4">
    <source>
        <dbReference type="ARBA" id="ARBA00022833"/>
    </source>
</evidence>
<accession>A0A0P1M3K6</accession>
<reference evidence="6 9" key="1">
    <citation type="submission" date="2015-11" db="EMBL/GenBank/DDBJ databases">
        <authorList>
            <person name="Varghese N."/>
        </authorList>
    </citation>
    <scope>NUCLEOTIDE SEQUENCE [LARGE SCALE GENOMIC DNA]</scope>
    <source>
        <strain evidence="6 9">JGI-8</strain>
    </source>
</reference>
<dbReference type="GO" id="GO:0016787">
    <property type="term" value="F:hydrolase activity"/>
    <property type="evidence" value="ECO:0007669"/>
    <property type="project" value="UniProtKB-KW"/>
</dbReference>
<dbReference type="EMBL" id="FAOP01000006">
    <property type="protein sequence ID" value="CUU07426.1"/>
    <property type="molecule type" value="Genomic_DNA"/>
</dbReference>
<dbReference type="AlphaFoldDB" id="A0A0P1MAJ4"/>
<accession>A0A0S4N820</accession>
<dbReference type="Pfam" id="PF00753">
    <property type="entry name" value="Lactamase_B"/>
    <property type="match status" value="1"/>
</dbReference>
<dbReference type="GO" id="GO:0046872">
    <property type="term" value="F:metal ion binding"/>
    <property type="evidence" value="ECO:0007669"/>
    <property type="project" value="UniProtKB-KW"/>
</dbReference>
<evidence type="ECO:0000256" key="1">
    <source>
        <dbReference type="ARBA" id="ARBA00001947"/>
    </source>
</evidence>
<accession>A0A0P1MP98</accession>
<keyword evidence="9" id="KW-1185">Reference proteome</keyword>
<keyword evidence="3" id="KW-0378">Hydrolase</keyword>
<dbReference type="Proteomes" id="UP000182200">
    <property type="component" value="Unassembled WGS sequence"/>
</dbReference>
<dbReference type="EMBL" id="CZVI01000064">
    <property type="protein sequence ID" value="CUS95161.1"/>
    <property type="molecule type" value="Genomic_DNA"/>
</dbReference>
<accession>A0A0P1MAJ4</accession>
<dbReference type="OrthoDB" id="9802991at2"/>
<organism evidence="7 8">
    <name type="scientific">Candidatus Kryptonium thompsonii</name>
    <dbReference type="NCBI Taxonomy" id="1633631"/>
    <lineage>
        <taxon>Bacteria</taxon>
        <taxon>Pseudomonadati</taxon>
        <taxon>Candidatus Kryptoniota</taxon>
        <taxon>Candidatus Kryptonium</taxon>
    </lineage>
</organism>
<proteinExistence type="predicted"/>
<dbReference type="InterPro" id="IPR001279">
    <property type="entry name" value="Metallo-B-lactamas"/>
</dbReference>
<accession>A0A0P1LEU9</accession>
<evidence type="ECO:0000313" key="8">
    <source>
        <dbReference type="Proteomes" id="UP000182011"/>
    </source>
</evidence>
<gene>
    <name evidence="7" type="ORF">JGI4_01817</name>
    <name evidence="6" type="ORF">JGI8_02117</name>
</gene>
<feature type="domain" description="Metallo-beta-lactamase" evidence="5">
    <location>
        <begin position="12"/>
        <end position="191"/>
    </location>
</feature>
<evidence type="ECO:0000313" key="7">
    <source>
        <dbReference type="EMBL" id="CUU07426.1"/>
    </source>
</evidence>
<dbReference type="Proteomes" id="UP000182011">
    <property type="component" value="Unassembled WGS sequence"/>
</dbReference>
<evidence type="ECO:0000313" key="9">
    <source>
        <dbReference type="Proteomes" id="UP000182200"/>
    </source>
</evidence>
<dbReference type="SUPFAM" id="SSF56281">
    <property type="entry name" value="Metallo-hydrolase/oxidoreductase"/>
    <property type="match status" value="1"/>
</dbReference>
<comment type="cofactor">
    <cofactor evidence="1">
        <name>Zn(2+)</name>
        <dbReference type="ChEBI" id="CHEBI:29105"/>
    </cofactor>
</comment>
<evidence type="ECO:0000313" key="6">
    <source>
        <dbReference type="EMBL" id="CUS95161.1"/>
    </source>
</evidence>
<evidence type="ECO:0000256" key="3">
    <source>
        <dbReference type="ARBA" id="ARBA00022801"/>
    </source>
</evidence>